<organism evidence="2 3">
    <name type="scientific">Mobiluncus mulieris</name>
    <dbReference type="NCBI Taxonomy" id="2052"/>
    <lineage>
        <taxon>Bacteria</taxon>
        <taxon>Bacillati</taxon>
        <taxon>Actinomycetota</taxon>
        <taxon>Actinomycetes</taxon>
        <taxon>Actinomycetales</taxon>
        <taxon>Actinomycetaceae</taxon>
        <taxon>Mobiluncus</taxon>
    </lineage>
</organism>
<accession>A0A7Y0UVK3</accession>
<feature type="domain" description="Transposase IS204/IS1001/IS1096/IS1165 DDE" evidence="1">
    <location>
        <begin position="1"/>
        <end position="37"/>
    </location>
</feature>
<comment type="caution">
    <text evidence="2">The sequence shown here is derived from an EMBL/GenBank/DDBJ whole genome shotgun (WGS) entry which is preliminary data.</text>
</comment>
<reference evidence="2 3" key="1">
    <citation type="submission" date="2020-04" db="EMBL/GenBank/DDBJ databases">
        <title>Antimicrobial susceptibility and clonality of vaginal-derived multi-drug resistant Mobiluncus isolates in China.</title>
        <authorList>
            <person name="Zhang X."/>
        </authorList>
    </citation>
    <scope>NUCLEOTIDE SEQUENCE [LARGE SCALE GENOMIC DNA]</scope>
    <source>
        <strain evidence="2 3">12</strain>
    </source>
</reference>
<feature type="non-terminal residue" evidence="2">
    <location>
        <position position="1"/>
    </location>
</feature>
<dbReference type="EMBL" id="JABCUS010000082">
    <property type="protein sequence ID" value="NMX04550.1"/>
    <property type="molecule type" value="Genomic_DNA"/>
</dbReference>
<evidence type="ECO:0000259" key="1">
    <source>
        <dbReference type="Pfam" id="PF01610"/>
    </source>
</evidence>
<proteinExistence type="predicted"/>
<dbReference type="Pfam" id="PF01610">
    <property type="entry name" value="DDE_Tnp_ISL3"/>
    <property type="match status" value="1"/>
</dbReference>
<dbReference type="Proteomes" id="UP000575397">
    <property type="component" value="Unassembled WGS sequence"/>
</dbReference>
<sequence>FDHPHSSNGPTEAINGRLEHLRGTALGFRNLINYRIRCLLETGGFKKQLHPQM</sequence>
<evidence type="ECO:0000313" key="3">
    <source>
        <dbReference type="Proteomes" id="UP000575397"/>
    </source>
</evidence>
<dbReference type="InterPro" id="IPR002560">
    <property type="entry name" value="Transposase_DDE"/>
</dbReference>
<evidence type="ECO:0000313" key="2">
    <source>
        <dbReference type="EMBL" id="NMX04550.1"/>
    </source>
</evidence>
<dbReference type="RefSeq" id="WP_169763372.1">
    <property type="nucleotide sequence ID" value="NZ_JABCUQ010000110.1"/>
</dbReference>
<name>A0A7Y0UVK3_9ACTO</name>
<gene>
    <name evidence="2" type="ORF">HHJ77_11765</name>
</gene>
<protein>
    <submittedName>
        <fullName evidence="2">ISL3 family transposase</fullName>
    </submittedName>
</protein>
<dbReference type="AlphaFoldDB" id="A0A7Y0UVK3"/>